<dbReference type="InterPro" id="IPR038665">
    <property type="entry name" value="Voltage-dep_anion_channel_sf"/>
</dbReference>
<comment type="similarity">
    <text evidence="2">Belongs to the tellurite-resistance/dicarboxylate transporter (TDT) family.</text>
</comment>
<dbReference type="Proteomes" id="UP000031523">
    <property type="component" value="Chromosome"/>
</dbReference>
<evidence type="ECO:0000256" key="7">
    <source>
        <dbReference type="ARBA" id="ARBA00023136"/>
    </source>
</evidence>
<comment type="subcellular location">
    <subcellularLocation>
        <location evidence="1">Cell membrane</location>
        <topology evidence="1">Multi-pass membrane protein</topology>
    </subcellularLocation>
</comment>
<dbReference type="InterPro" id="IPR051629">
    <property type="entry name" value="Sulfite_efflux_TDT"/>
</dbReference>
<evidence type="ECO:0000256" key="2">
    <source>
        <dbReference type="ARBA" id="ARBA00008566"/>
    </source>
</evidence>
<keyword evidence="4" id="KW-1003">Cell membrane</keyword>
<evidence type="ECO:0000256" key="8">
    <source>
        <dbReference type="SAM" id="MobiDB-lite"/>
    </source>
</evidence>
<keyword evidence="11" id="KW-1185">Reference proteome</keyword>
<dbReference type="InterPro" id="IPR004695">
    <property type="entry name" value="SLAC1/Mae1/Ssu1/TehA"/>
</dbReference>
<feature type="transmembrane region" description="Helical" evidence="9">
    <location>
        <begin position="237"/>
        <end position="260"/>
    </location>
</feature>
<organism evidence="10 11">
    <name type="scientific">Streptomyces albus (strain ATCC 21838 / DSM 41398 / FERM P-419 / JCM 4703 / NBRC 107858)</name>
    <dbReference type="NCBI Taxonomy" id="1081613"/>
    <lineage>
        <taxon>Bacteria</taxon>
        <taxon>Bacillati</taxon>
        <taxon>Actinomycetota</taxon>
        <taxon>Actinomycetes</taxon>
        <taxon>Kitasatosporales</taxon>
        <taxon>Streptomycetaceae</taxon>
        <taxon>Streptomyces</taxon>
    </lineage>
</organism>
<evidence type="ECO:0000313" key="11">
    <source>
        <dbReference type="Proteomes" id="UP000031523"/>
    </source>
</evidence>
<feature type="transmembrane region" description="Helical" evidence="9">
    <location>
        <begin position="376"/>
        <end position="397"/>
    </location>
</feature>
<evidence type="ECO:0000256" key="3">
    <source>
        <dbReference type="ARBA" id="ARBA00022448"/>
    </source>
</evidence>
<sequence>MDPMSTPAAVRDRSPIPPKDPRTGPETSARSATDDESPRTRSGYARPPGRVLSALDRPADLFRHLGPNWFACVMGTGIVANAAAGLPLHAPGLRPLATAVWALAALLLLALTAAWAVHWTRHREAALGHARHPVAAHYWGAPAMALVTVGAGTLSLGRDWIGAGAALGVDAVLWSAGTLLGLATCVWIPYRAITGRPAAAGSAFGGWLMPVVPPMVSAAGGAALVPHLPPGQGRLALLLACYAMFGISLFAALLVLTQVWGRLVHHGPGPAALVPTLWLVLGPLGQSVTAANLLGGAAPLALPGPYATGAEVFGFLYGVPVWGFAMLWLALAAALTVRTARGGGLPFSLSWWSFTFPLGTCVTGSSALALRLDSALFTGAALALYALLVAAWVTVAWRTARGSLSGRLFLPPAPAPAQSVSAGS</sequence>
<keyword evidence="6 9" id="KW-1133">Transmembrane helix</keyword>
<dbReference type="PANTHER" id="PTHR31686">
    <property type="match status" value="1"/>
</dbReference>
<feature type="transmembrane region" description="Helical" evidence="9">
    <location>
        <begin position="171"/>
        <end position="190"/>
    </location>
</feature>
<keyword evidence="3" id="KW-0813">Transport</keyword>
<dbReference type="Gene3D" id="1.50.10.150">
    <property type="entry name" value="Voltage-dependent anion channel"/>
    <property type="match status" value="1"/>
</dbReference>
<dbReference type="AlphaFoldDB" id="A0A0B5EGV2"/>
<evidence type="ECO:0000256" key="5">
    <source>
        <dbReference type="ARBA" id="ARBA00022692"/>
    </source>
</evidence>
<dbReference type="GO" id="GO:0055085">
    <property type="term" value="P:transmembrane transport"/>
    <property type="evidence" value="ECO:0007669"/>
    <property type="project" value="InterPro"/>
</dbReference>
<feature type="region of interest" description="Disordered" evidence="8">
    <location>
        <begin position="1"/>
        <end position="50"/>
    </location>
</feature>
<dbReference type="CDD" id="cd09320">
    <property type="entry name" value="TDT_like_2"/>
    <property type="match status" value="1"/>
</dbReference>
<dbReference type="EMBL" id="CP010519">
    <property type="protein sequence ID" value="AJE80604.1"/>
    <property type="molecule type" value="Genomic_DNA"/>
</dbReference>
<evidence type="ECO:0000256" key="4">
    <source>
        <dbReference type="ARBA" id="ARBA00022475"/>
    </source>
</evidence>
<gene>
    <name evidence="10" type="ORF">SLNWT_0228</name>
</gene>
<name>A0A0B5EGV2_STRA4</name>
<feature type="transmembrane region" description="Helical" evidence="9">
    <location>
        <begin position="349"/>
        <end position="370"/>
    </location>
</feature>
<evidence type="ECO:0000256" key="1">
    <source>
        <dbReference type="ARBA" id="ARBA00004651"/>
    </source>
</evidence>
<feature type="compositionally biased region" description="Basic and acidic residues" evidence="8">
    <location>
        <begin position="10"/>
        <end position="23"/>
    </location>
</feature>
<feature type="transmembrane region" description="Helical" evidence="9">
    <location>
        <begin position="96"/>
        <end position="117"/>
    </location>
</feature>
<keyword evidence="7 9" id="KW-0472">Membrane</keyword>
<evidence type="ECO:0000256" key="9">
    <source>
        <dbReference type="SAM" id="Phobius"/>
    </source>
</evidence>
<reference evidence="10 11" key="1">
    <citation type="submission" date="2015-01" db="EMBL/GenBank/DDBJ databases">
        <title>Enhanced salinomycin production by adjusting the supply of polyketide extender units in Streptomyce albus DSM 41398.</title>
        <authorList>
            <person name="Lu C."/>
        </authorList>
    </citation>
    <scope>NUCLEOTIDE SEQUENCE [LARGE SCALE GENOMIC DNA]</scope>
    <source>
        <strain evidence="11">ATCC 21838 / DSM 41398 / FERM P-419 / JCM 4703 / NBRC 107858</strain>
    </source>
</reference>
<feature type="transmembrane region" description="Helical" evidence="9">
    <location>
        <begin position="138"/>
        <end position="156"/>
    </location>
</feature>
<dbReference type="PANTHER" id="PTHR31686:SF1">
    <property type="entry name" value="SULFITE EFFLUX PUMP SSU1"/>
    <property type="match status" value="1"/>
</dbReference>
<feature type="transmembrane region" description="Helical" evidence="9">
    <location>
        <begin position="315"/>
        <end position="337"/>
    </location>
</feature>
<proteinExistence type="inferred from homology"/>
<accession>A0A0B5EGV2</accession>
<dbReference type="GO" id="GO:0005886">
    <property type="term" value="C:plasma membrane"/>
    <property type="evidence" value="ECO:0007669"/>
    <property type="project" value="UniProtKB-SubCell"/>
</dbReference>
<feature type="transmembrane region" description="Helical" evidence="9">
    <location>
        <begin position="272"/>
        <end position="295"/>
    </location>
</feature>
<evidence type="ECO:0000313" key="10">
    <source>
        <dbReference type="EMBL" id="AJE80604.1"/>
    </source>
</evidence>
<keyword evidence="5 9" id="KW-0812">Transmembrane</keyword>
<dbReference type="KEGG" id="sals:SLNWT_0228"/>
<evidence type="ECO:0000256" key="6">
    <source>
        <dbReference type="ARBA" id="ARBA00022989"/>
    </source>
</evidence>
<feature type="transmembrane region" description="Helical" evidence="9">
    <location>
        <begin position="202"/>
        <end position="225"/>
    </location>
</feature>
<dbReference type="Pfam" id="PF03595">
    <property type="entry name" value="SLAC1"/>
    <property type="match status" value="1"/>
</dbReference>
<feature type="transmembrane region" description="Helical" evidence="9">
    <location>
        <begin position="69"/>
        <end position="90"/>
    </location>
</feature>
<protein>
    <submittedName>
        <fullName evidence="10">C4-dicarboxylate transporter/malic acid transport protein</fullName>
    </submittedName>
</protein>